<feature type="transmembrane region" description="Helical" evidence="1">
    <location>
        <begin position="6"/>
        <end position="29"/>
    </location>
</feature>
<keyword evidence="3" id="KW-1185">Reference proteome</keyword>
<organism evidence="2 3">
    <name type="scientific">Mycolicibacterium fluoranthenivorans</name>
    <dbReference type="NCBI Taxonomy" id="258505"/>
    <lineage>
        <taxon>Bacteria</taxon>
        <taxon>Bacillati</taxon>
        <taxon>Actinomycetota</taxon>
        <taxon>Actinomycetes</taxon>
        <taxon>Mycobacteriales</taxon>
        <taxon>Mycobacteriaceae</taxon>
        <taxon>Mycolicibacterium</taxon>
    </lineage>
</organism>
<protein>
    <submittedName>
        <fullName evidence="2">Uncharacterized protein</fullName>
    </submittedName>
</protein>
<comment type="caution">
    <text evidence="2">The sequence shown here is derived from an EMBL/GenBank/DDBJ whole genome shotgun (WGS) entry which is preliminary data.</text>
</comment>
<name>A0A7X5U4V7_9MYCO</name>
<evidence type="ECO:0000256" key="1">
    <source>
        <dbReference type="SAM" id="Phobius"/>
    </source>
</evidence>
<sequence>MNLIPAWLQITTSISTTVGVLIALYVAVWREPRKARRERDDRDAQATEDRDRYNDQMAALQRAEDDRIAAQARKIVPEIASGDRFGENIWLAHIQNASTGVINDLRVVVIAYDDQDVEVTDGVQKATGQLDISGAMEKIISDAVSGGVGGLMNSGPMAGLLRQQQQFGMGAMGMGYGQPSIANQMKNAMAQQIKPQVSAALRQAMIGQIQSEWPPSLGPGASTSVAYRATRSGLRLRIGIRFEDEAGYVWNRINTDQPTRDDPS</sequence>
<reference evidence="2 3" key="1">
    <citation type="submission" date="2020-03" db="EMBL/GenBank/DDBJ databases">
        <title>Sequencing the genomes of 1000 actinobacteria strains.</title>
        <authorList>
            <person name="Klenk H.-P."/>
        </authorList>
    </citation>
    <scope>NUCLEOTIDE SEQUENCE [LARGE SCALE GENOMIC DNA]</scope>
    <source>
        <strain evidence="2 3">DSM 44556</strain>
    </source>
</reference>
<dbReference type="EMBL" id="JAANOW010000004">
    <property type="protein sequence ID" value="NIH98408.1"/>
    <property type="molecule type" value="Genomic_DNA"/>
</dbReference>
<dbReference type="Proteomes" id="UP000547444">
    <property type="component" value="Unassembled WGS sequence"/>
</dbReference>
<keyword evidence="1" id="KW-1133">Transmembrane helix</keyword>
<keyword evidence="1" id="KW-0812">Transmembrane</keyword>
<accession>A0A7X5U4V7</accession>
<keyword evidence="1" id="KW-0472">Membrane</keyword>
<evidence type="ECO:0000313" key="2">
    <source>
        <dbReference type="EMBL" id="NIH98408.1"/>
    </source>
</evidence>
<gene>
    <name evidence="2" type="ORF">FHU31_005427</name>
</gene>
<dbReference type="RefSeq" id="WP_167163752.1">
    <property type="nucleotide sequence ID" value="NZ_JAANOW010000004.1"/>
</dbReference>
<proteinExistence type="predicted"/>
<evidence type="ECO:0000313" key="3">
    <source>
        <dbReference type="Proteomes" id="UP000547444"/>
    </source>
</evidence>
<dbReference type="AlphaFoldDB" id="A0A7X5U4V7"/>